<dbReference type="InterPro" id="IPR008979">
    <property type="entry name" value="Galactose-bd-like_sf"/>
</dbReference>
<dbReference type="Gene3D" id="2.60.390.10">
    <property type="entry name" value="Beta-galactosidase, domain 3"/>
    <property type="match status" value="1"/>
</dbReference>
<feature type="domain" description="Beta-galactosidase" evidence="12">
    <location>
        <begin position="390"/>
        <end position="567"/>
    </location>
</feature>
<comment type="function">
    <text evidence="2">Cleaves beta-linked terminal galactosyl residues from gangliosides, glycoproteins, and glycosaminoglycans.</text>
</comment>
<dbReference type="EMBL" id="ML737171">
    <property type="protein sequence ID" value="KAE8338108.1"/>
    <property type="molecule type" value="Genomic_DNA"/>
</dbReference>
<dbReference type="FunFam" id="2.60.120.260:FF:000065">
    <property type="entry name" value="Beta-galactosidase A"/>
    <property type="match status" value="1"/>
</dbReference>
<dbReference type="InterPro" id="IPR037110">
    <property type="entry name" value="Betagal_dom2_sf"/>
</dbReference>
<dbReference type="OrthoDB" id="1657402at2759"/>
<evidence type="ECO:0000256" key="5">
    <source>
        <dbReference type="ARBA" id="ARBA00022729"/>
    </source>
</evidence>
<keyword evidence="8 9" id="KW-0326">Glycosidase</keyword>
<feature type="signal peptide" evidence="11">
    <location>
        <begin position="1"/>
        <end position="19"/>
    </location>
</feature>
<dbReference type="SMART" id="SM01029">
    <property type="entry name" value="BetaGal_dom2"/>
    <property type="match status" value="1"/>
</dbReference>
<comment type="catalytic activity">
    <reaction evidence="1 9">
        <text>Hydrolysis of terminal non-reducing beta-D-galactose residues in beta-D-galactosides.</text>
        <dbReference type="EC" id="3.2.1.23"/>
    </reaction>
</comment>
<dbReference type="Pfam" id="PF13363">
    <property type="entry name" value="BetaGal_dom3"/>
    <property type="match status" value="1"/>
</dbReference>
<dbReference type="AlphaFoldDB" id="A0A5N6XYS0"/>
<dbReference type="Pfam" id="PF10435">
    <property type="entry name" value="BetaGal_dom2"/>
    <property type="match status" value="1"/>
</dbReference>
<dbReference type="SUPFAM" id="SSF49785">
    <property type="entry name" value="Galactose-binding domain-like"/>
    <property type="match status" value="2"/>
</dbReference>
<dbReference type="Proteomes" id="UP000325558">
    <property type="component" value="Unassembled WGS sequence"/>
</dbReference>
<dbReference type="SUPFAM" id="SSF117100">
    <property type="entry name" value="Beta-galactosidase LacA, domain 3"/>
    <property type="match status" value="1"/>
</dbReference>
<dbReference type="GO" id="GO:0005990">
    <property type="term" value="P:lactose catabolic process"/>
    <property type="evidence" value="ECO:0007669"/>
    <property type="project" value="UniProtKB-ARBA"/>
</dbReference>
<dbReference type="InterPro" id="IPR036833">
    <property type="entry name" value="BetaGal_dom3_sf"/>
</dbReference>
<dbReference type="Gene3D" id="2.102.20.10">
    <property type="entry name" value="Beta-galactosidase, domain 2"/>
    <property type="match status" value="1"/>
</dbReference>
<dbReference type="EC" id="3.2.1.23" evidence="4 9"/>
<keyword evidence="7" id="KW-0325">Glycoprotein</keyword>
<dbReference type="Pfam" id="PF01301">
    <property type="entry name" value="Glyco_hydro_35"/>
    <property type="match status" value="1"/>
</dbReference>
<evidence type="ECO:0000256" key="6">
    <source>
        <dbReference type="ARBA" id="ARBA00022801"/>
    </source>
</evidence>
<dbReference type="InterPro" id="IPR018954">
    <property type="entry name" value="Betagal_dom2"/>
</dbReference>
<dbReference type="InterPro" id="IPR001944">
    <property type="entry name" value="Glycoside_Hdrlase_35"/>
</dbReference>
<dbReference type="FunFam" id="3.20.20.80:FF:000040">
    <property type="entry name" value="Beta-galactosidase A"/>
    <property type="match status" value="1"/>
</dbReference>
<evidence type="ECO:0000256" key="8">
    <source>
        <dbReference type="ARBA" id="ARBA00023295"/>
    </source>
</evidence>
<evidence type="ECO:0000313" key="13">
    <source>
        <dbReference type="EMBL" id="KAE8338108.1"/>
    </source>
</evidence>
<dbReference type="GO" id="GO:0030246">
    <property type="term" value="F:carbohydrate binding"/>
    <property type="evidence" value="ECO:0007669"/>
    <property type="project" value="UniProtKB-ARBA"/>
</dbReference>
<dbReference type="GO" id="GO:0004565">
    <property type="term" value="F:beta-galactosidase activity"/>
    <property type="evidence" value="ECO:0007669"/>
    <property type="project" value="UniProtKB-EC"/>
</dbReference>
<proteinExistence type="inferred from homology"/>
<evidence type="ECO:0000256" key="3">
    <source>
        <dbReference type="ARBA" id="ARBA00009809"/>
    </source>
</evidence>
<evidence type="ECO:0000256" key="1">
    <source>
        <dbReference type="ARBA" id="ARBA00001412"/>
    </source>
</evidence>
<gene>
    <name evidence="13" type="ORF">BDV24DRAFT_153833</name>
</gene>
<dbReference type="FunFam" id="2.102.20.10:FF:000001">
    <property type="entry name" value="Beta-galactosidase A"/>
    <property type="match status" value="1"/>
</dbReference>
<evidence type="ECO:0000256" key="11">
    <source>
        <dbReference type="SAM" id="SignalP"/>
    </source>
</evidence>
<dbReference type="Gene3D" id="2.60.120.260">
    <property type="entry name" value="Galactose-binding domain-like"/>
    <property type="match status" value="2"/>
</dbReference>
<dbReference type="InterPro" id="IPR025300">
    <property type="entry name" value="BetaGal_jelly_roll_dom"/>
</dbReference>
<dbReference type="InterPro" id="IPR025972">
    <property type="entry name" value="BetaGal_dom3"/>
</dbReference>
<dbReference type="InterPro" id="IPR031330">
    <property type="entry name" value="Gly_Hdrlase_35_cat"/>
</dbReference>
<evidence type="ECO:0000256" key="10">
    <source>
        <dbReference type="RuleBase" id="RU003679"/>
    </source>
</evidence>
<evidence type="ECO:0000256" key="2">
    <source>
        <dbReference type="ARBA" id="ARBA00002691"/>
    </source>
</evidence>
<dbReference type="Gene3D" id="3.20.20.80">
    <property type="entry name" value="Glycosidases"/>
    <property type="match status" value="1"/>
</dbReference>
<evidence type="ECO:0000256" key="7">
    <source>
        <dbReference type="ARBA" id="ARBA00023180"/>
    </source>
</evidence>
<keyword evidence="6 9" id="KW-0378">Hydrolase</keyword>
<dbReference type="PROSITE" id="PS01182">
    <property type="entry name" value="GLYCOSYL_HYDROL_F35"/>
    <property type="match status" value="1"/>
</dbReference>
<name>A0A5N6XYS0_9EURO</name>
<dbReference type="SUPFAM" id="SSF51011">
    <property type="entry name" value="Glycosyl hydrolase domain"/>
    <property type="match status" value="1"/>
</dbReference>
<keyword evidence="5 11" id="KW-0732">Signal</keyword>
<evidence type="ECO:0000256" key="4">
    <source>
        <dbReference type="ARBA" id="ARBA00012756"/>
    </source>
</evidence>
<dbReference type="InterPro" id="IPR019801">
    <property type="entry name" value="Glyco_hydro_35_CS"/>
</dbReference>
<dbReference type="PRINTS" id="PR00742">
    <property type="entry name" value="GLHYDRLASE35"/>
</dbReference>
<sequence length="1012" mass="112221">MSLWHLFCMLLLFTRHVFSAEEPQKPLQDIVTWDEYSILVRGERMLFLSGEFHPFRLPSPGLWLDVFQKIRALGYSGVSFYLMWGLLEGEPGHVRTEGVFALDGFFNAASQAGIYLLARPGPYINAEVSGGGFPGWVQRIEGNVRTTDPSFLNATKNYISTIGEIISKAQITNGGPVILFQPENEYSVCEGAPSDEELNFCLEKDYMAAIEQQFRDAGIVVPFVNNDAIALGDWAPGTGKGAVDIYGFDNYPFGWGNGYASPENWTQITDPLTQYNFSQHQSMSPGTPFSIIEFQGGAPDPWGGTGVDVRAEMVSNIFARVFYKINYGFRVTIFNLYMMLGGTNWGNLGYSSGYTSYDVGAAIIEDRQITREKYSEIKLEAQFLQASPAYITSKPHSPCSGCYTNTSALMTTRLQGESTSFYIIRHSNYIVTQSASYEWQAATSQGNITVPQLGGSLTLHGRDSKFHVTDYDLGGINLIYSTAEIFTWRRHGSKSVLVLYGGEDETHEFAVDSSLGNATAIEGSNVRLGKKGATFVVQWDVIHSRQVLHFGEHLDVYLLWRNEAYQYWVMDLPAPEPLGLYASPSRTNSSVIVKAGYLLRNASISENTLHLTGDVNTTSTVELISAPPGCCSDVLYNGNRLQNISNTNGRVSGVVPYIDPKLAIAELESLEWRYFDSLPEVQPTYDDDLWTLCNRPSSNSPRNLTTPTSLYSSDYGYHAGSVLYRGHFTANGEEKYLYLSTQGGYAYGHSVWLNSTYLGSWQGNPAIQNYNQTLHFPQSLQGDEHYVLTILIDSLGLDLNFELNTNTMKSPRGLLDYDLSGHDSKSDVLWKITGNLGGEQYRDHSRGPLNEGSTFVERQGYHLPGALNPTKAGWQTRTPQEGLSAAGVGLFATTFSLDYPQGYDIPTSVVFTNSTAVDENNKSGAFRIQLFVNGWQFGKYINNIGPQTEYPIPEGILNHHGENYLAITFWVLEENGAKLDGIELQSKAVVQSGYRKPALVAGQTYSPREGAY</sequence>
<dbReference type="SUPFAM" id="SSF51445">
    <property type="entry name" value="(Trans)glycosidases"/>
    <property type="match status" value="1"/>
</dbReference>
<accession>A0A5N6XYS0</accession>
<dbReference type="PANTHER" id="PTHR23421">
    <property type="entry name" value="BETA-GALACTOSIDASE RELATED"/>
    <property type="match status" value="1"/>
</dbReference>
<evidence type="ECO:0000259" key="12">
    <source>
        <dbReference type="SMART" id="SM01029"/>
    </source>
</evidence>
<reference evidence="13" key="1">
    <citation type="submission" date="2019-04" db="EMBL/GenBank/DDBJ databases">
        <title>Friends and foes A comparative genomics study of 23 Aspergillus species from section Flavi.</title>
        <authorList>
            <consortium name="DOE Joint Genome Institute"/>
            <person name="Kjaerbolling I."/>
            <person name="Vesth T."/>
            <person name="Frisvad J.C."/>
            <person name="Nybo J.L."/>
            <person name="Theobald S."/>
            <person name="Kildgaard S."/>
            <person name="Isbrandt T."/>
            <person name="Kuo A."/>
            <person name="Sato A."/>
            <person name="Lyhne E.K."/>
            <person name="Kogle M.E."/>
            <person name="Wiebenga A."/>
            <person name="Kun R.S."/>
            <person name="Lubbers R.J."/>
            <person name="Makela M.R."/>
            <person name="Barry K."/>
            <person name="Chovatia M."/>
            <person name="Clum A."/>
            <person name="Daum C."/>
            <person name="Haridas S."/>
            <person name="He G."/>
            <person name="LaButti K."/>
            <person name="Lipzen A."/>
            <person name="Mondo S."/>
            <person name="Riley R."/>
            <person name="Salamov A."/>
            <person name="Simmons B.A."/>
            <person name="Magnuson J.K."/>
            <person name="Henrissat B."/>
            <person name="Mortensen U.H."/>
            <person name="Larsen T.O."/>
            <person name="Devries R.P."/>
            <person name="Grigoriev I.V."/>
            <person name="Machida M."/>
            <person name="Baker S.E."/>
            <person name="Andersen M.R."/>
        </authorList>
    </citation>
    <scope>NUCLEOTIDE SEQUENCE</scope>
    <source>
        <strain evidence="13">CBS 117612</strain>
    </source>
</reference>
<evidence type="ECO:0000256" key="9">
    <source>
        <dbReference type="RuleBase" id="RU000675"/>
    </source>
</evidence>
<feature type="chain" id="PRO_5024794481" description="Beta-galactosidase" evidence="11">
    <location>
        <begin position="20"/>
        <end position="1012"/>
    </location>
</feature>
<organism evidence="13">
    <name type="scientific">Aspergillus arachidicola</name>
    <dbReference type="NCBI Taxonomy" id="656916"/>
    <lineage>
        <taxon>Eukaryota</taxon>
        <taxon>Fungi</taxon>
        <taxon>Dikarya</taxon>
        <taxon>Ascomycota</taxon>
        <taxon>Pezizomycotina</taxon>
        <taxon>Eurotiomycetes</taxon>
        <taxon>Eurotiomycetidae</taxon>
        <taxon>Eurotiales</taxon>
        <taxon>Aspergillaceae</taxon>
        <taxon>Aspergillus</taxon>
        <taxon>Aspergillus subgen. Circumdati</taxon>
    </lineage>
</organism>
<comment type="similarity">
    <text evidence="3 10">Belongs to the glycosyl hydrolase 35 family.</text>
</comment>
<dbReference type="InterPro" id="IPR017853">
    <property type="entry name" value="GH"/>
</dbReference>
<dbReference type="Pfam" id="PF13364">
    <property type="entry name" value="BetaGal_ABD2"/>
    <property type="match status" value="2"/>
</dbReference>
<protein>
    <recommendedName>
        <fullName evidence="4 9">Beta-galactosidase</fullName>
        <ecNumber evidence="4 9">3.2.1.23</ecNumber>
    </recommendedName>
</protein>